<dbReference type="Proteomes" id="UP000010467">
    <property type="component" value="Chromosome"/>
</dbReference>
<dbReference type="HOGENOM" id="CLU_2342119_0_0_0"/>
<evidence type="ECO:0000313" key="2">
    <source>
        <dbReference type="EMBL" id="AFZ68087.1"/>
    </source>
</evidence>
<feature type="compositionally biased region" description="Low complexity" evidence="1">
    <location>
        <begin position="62"/>
        <end position="73"/>
    </location>
</feature>
<reference evidence="3" key="1">
    <citation type="submission" date="2012-03" db="EMBL/GenBank/DDBJ databases">
        <title>Complete sequence of chromosome of Deinococcus peraridilitoris DSM 19664.</title>
        <authorList>
            <person name="Lucas S."/>
            <person name="Copeland A."/>
            <person name="Lapidus A."/>
            <person name="Glavina del Rio T."/>
            <person name="Dalin E."/>
            <person name="Tice H."/>
            <person name="Bruce D."/>
            <person name="Goodwin L."/>
            <person name="Pitluck S."/>
            <person name="Peters L."/>
            <person name="Mikhailova N."/>
            <person name="Lu M."/>
            <person name="Kyrpides N."/>
            <person name="Mavromatis K."/>
            <person name="Ivanova N."/>
            <person name="Brettin T."/>
            <person name="Detter J.C."/>
            <person name="Han C."/>
            <person name="Larimer F."/>
            <person name="Land M."/>
            <person name="Hauser L."/>
            <person name="Markowitz V."/>
            <person name="Cheng J.-F."/>
            <person name="Hugenholtz P."/>
            <person name="Woyke T."/>
            <person name="Wu D."/>
            <person name="Pukall R."/>
            <person name="Steenblock K."/>
            <person name="Brambilla E."/>
            <person name="Klenk H.-P."/>
            <person name="Eisen J.A."/>
        </authorList>
    </citation>
    <scope>NUCLEOTIDE SEQUENCE [LARGE SCALE GENOMIC DNA]</scope>
    <source>
        <strain evidence="3">DSM 19664 / LMG 22246 / CIP 109416 / KR-200</strain>
    </source>
</reference>
<gene>
    <name evidence="2" type="ordered locus">Deipe_2622</name>
</gene>
<organism evidence="2 3">
    <name type="scientific">Deinococcus peraridilitoris (strain DSM 19664 / LMG 22246 / CIP 109416 / KR-200)</name>
    <dbReference type="NCBI Taxonomy" id="937777"/>
    <lineage>
        <taxon>Bacteria</taxon>
        <taxon>Thermotogati</taxon>
        <taxon>Deinococcota</taxon>
        <taxon>Deinococci</taxon>
        <taxon>Deinococcales</taxon>
        <taxon>Deinococcaceae</taxon>
        <taxon>Deinococcus</taxon>
    </lineage>
</organism>
<dbReference type="EMBL" id="CP003382">
    <property type="protein sequence ID" value="AFZ68087.1"/>
    <property type="molecule type" value="Genomic_DNA"/>
</dbReference>
<feature type="region of interest" description="Disordered" evidence="1">
    <location>
        <begin position="1"/>
        <end position="97"/>
    </location>
</feature>
<dbReference type="AlphaFoldDB" id="L0A4K1"/>
<sequence length="97" mass="9834">MSDDHRLSNIPPIGKPVEEIEDDTQNRVNPPATGEQDASGDGGTPILPWGEASVGARGPTGGTPSPGIPVIPVMGDASEGEATGTARQDDTTDNSQA</sequence>
<evidence type="ECO:0000256" key="1">
    <source>
        <dbReference type="SAM" id="MobiDB-lite"/>
    </source>
</evidence>
<protein>
    <submittedName>
        <fullName evidence="2">Uncharacterized protein</fullName>
    </submittedName>
</protein>
<proteinExistence type="predicted"/>
<dbReference type="RefSeq" id="WP_015236389.1">
    <property type="nucleotide sequence ID" value="NC_019793.1"/>
</dbReference>
<dbReference type="OrthoDB" id="74270at2"/>
<dbReference type="KEGG" id="dpd:Deipe_2622"/>
<accession>L0A4K1</accession>
<keyword evidence="3" id="KW-1185">Reference proteome</keyword>
<evidence type="ECO:0000313" key="3">
    <source>
        <dbReference type="Proteomes" id="UP000010467"/>
    </source>
</evidence>
<name>L0A4K1_DEIPD</name>
<dbReference type="PATRIC" id="fig|937777.3.peg.2630"/>